<comment type="caution">
    <text evidence="2">The sequence shown here is derived from an EMBL/GenBank/DDBJ whole genome shotgun (WGS) entry which is preliminary data.</text>
</comment>
<dbReference type="AlphaFoldDB" id="A0AAD9TMS0"/>
<organism evidence="2 3">
    <name type="scientific">Dipteronia dyeriana</name>
    <dbReference type="NCBI Taxonomy" id="168575"/>
    <lineage>
        <taxon>Eukaryota</taxon>
        <taxon>Viridiplantae</taxon>
        <taxon>Streptophyta</taxon>
        <taxon>Embryophyta</taxon>
        <taxon>Tracheophyta</taxon>
        <taxon>Spermatophyta</taxon>
        <taxon>Magnoliopsida</taxon>
        <taxon>eudicotyledons</taxon>
        <taxon>Gunneridae</taxon>
        <taxon>Pentapetalae</taxon>
        <taxon>rosids</taxon>
        <taxon>malvids</taxon>
        <taxon>Sapindales</taxon>
        <taxon>Sapindaceae</taxon>
        <taxon>Hippocastanoideae</taxon>
        <taxon>Acereae</taxon>
        <taxon>Dipteronia</taxon>
    </lineage>
</organism>
<gene>
    <name evidence="2" type="ORF">Ddye_026757</name>
</gene>
<dbReference type="EMBL" id="JANJYI010000008">
    <property type="protein sequence ID" value="KAK2638962.1"/>
    <property type="molecule type" value="Genomic_DNA"/>
</dbReference>
<sequence>MLRLRLLLSRFNLLLLPKLVNATVSITLSTDEFIESESSELMCVNAICIQMFDIQLDRGMKLGSDQLICGALLGCDKPVSIGYPESPAWICIISVKYSQVAVVGLGVAIATEIKEPQSEEFIPGYKRSRRSKHLTLLQHERPKCSRK</sequence>
<keyword evidence="1" id="KW-0732">Signal</keyword>
<feature type="signal peptide" evidence="1">
    <location>
        <begin position="1"/>
        <end position="22"/>
    </location>
</feature>
<evidence type="ECO:0000313" key="3">
    <source>
        <dbReference type="Proteomes" id="UP001280121"/>
    </source>
</evidence>
<name>A0AAD9TMS0_9ROSI</name>
<proteinExistence type="predicted"/>
<keyword evidence="3" id="KW-1185">Reference proteome</keyword>
<reference evidence="2" key="1">
    <citation type="journal article" date="2023" name="Plant J.">
        <title>Genome sequences and population genomics provide insights into the demographic history, inbreeding, and mutation load of two 'living fossil' tree species of Dipteronia.</title>
        <authorList>
            <person name="Feng Y."/>
            <person name="Comes H.P."/>
            <person name="Chen J."/>
            <person name="Zhu S."/>
            <person name="Lu R."/>
            <person name="Zhang X."/>
            <person name="Li P."/>
            <person name="Qiu J."/>
            <person name="Olsen K.M."/>
            <person name="Qiu Y."/>
        </authorList>
    </citation>
    <scope>NUCLEOTIDE SEQUENCE</scope>
    <source>
        <strain evidence="2">KIB01</strain>
    </source>
</reference>
<dbReference type="Proteomes" id="UP001280121">
    <property type="component" value="Unassembled WGS sequence"/>
</dbReference>
<protein>
    <submittedName>
        <fullName evidence="2">Uncharacterized protein</fullName>
    </submittedName>
</protein>
<accession>A0AAD9TMS0</accession>
<evidence type="ECO:0000313" key="2">
    <source>
        <dbReference type="EMBL" id="KAK2638962.1"/>
    </source>
</evidence>
<evidence type="ECO:0000256" key="1">
    <source>
        <dbReference type="SAM" id="SignalP"/>
    </source>
</evidence>
<feature type="chain" id="PRO_5042228552" evidence="1">
    <location>
        <begin position="23"/>
        <end position="147"/>
    </location>
</feature>